<dbReference type="SMART" id="SM01005">
    <property type="entry name" value="Ala_racemase_C"/>
    <property type="match status" value="1"/>
</dbReference>
<accession>A0A2X0QYQ2</accession>
<dbReference type="Pfam" id="PF00842">
    <property type="entry name" value="Ala_racemase_C"/>
    <property type="match status" value="1"/>
</dbReference>
<evidence type="ECO:0000313" key="11">
    <source>
        <dbReference type="EMBL" id="SPS06737.1"/>
    </source>
</evidence>
<dbReference type="GO" id="GO:0005829">
    <property type="term" value="C:cytosol"/>
    <property type="evidence" value="ECO:0007669"/>
    <property type="project" value="TreeGrafter"/>
</dbReference>
<comment type="similarity">
    <text evidence="3 7">Belongs to the alanine racemase family.</text>
</comment>
<keyword evidence="5 7" id="KW-0663">Pyridoxal phosphate</keyword>
<feature type="binding site" evidence="7 9">
    <location>
        <position position="129"/>
    </location>
    <ligand>
        <name>substrate</name>
    </ligand>
</feature>
<comment type="pathway">
    <text evidence="7">Amino-acid biosynthesis; D-alanine biosynthesis; D-alanine from L-alanine: step 1/1.</text>
</comment>
<feature type="active site" description="Proton acceptor; specific for L-alanine" evidence="7">
    <location>
        <position position="251"/>
    </location>
</feature>
<dbReference type="Gene3D" id="3.20.20.10">
    <property type="entry name" value="Alanine racemase"/>
    <property type="match status" value="1"/>
</dbReference>
<reference evidence="11" key="1">
    <citation type="submission" date="2018-05" db="EMBL/GenBank/DDBJ databases">
        <authorList>
            <person name="Lanie J.A."/>
            <person name="Ng W.-L."/>
            <person name="Kazmierczak K.M."/>
            <person name="Andrzejewski T.M."/>
            <person name="Davidsen T.M."/>
            <person name="Wayne K.J."/>
            <person name="Tettelin H."/>
            <person name="Glass J.I."/>
            <person name="Rusch D."/>
            <person name="Podicherti R."/>
            <person name="Tsui H.-C.T."/>
            <person name="Winkler M.E."/>
        </authorList>
    </citation>
    <scope>NUCLEOTIDE SEQUENCE</scope>
    <source>
        <strain evidence="11">KNB</strain>
    </source>
</reference>
<evidence type="ECO:0000256" key="3">
    <source>
        <dbReference type="ARBA" id="ARBA00007880"/>
    </source>
</evidence>
<feature type="binding site" evidence="7 9">
    <location>
        <position position="299"/>
    </location>
    <ligand>
        <name>substrate</name>
    </ligand>
</feature>
<dbReference type="FunFam" id="3.20.20.10:FF:000002">
    <property type="entry name" value="Alanine racemase"/>
    <property type="match status" value="1"/>
</dbReference>
<dbReference type="GO" id="GO:0008784">
    <property type="term" value="F:alanine racemase activity"/>
    <property type="evidence" value="ECO:0007669"/>
    <property type="project" value="UniProtKB-UniRule"/>
</dbReference>
<dbReference type="PRINTS" id="PR00992">
    <property type="entry name" value="ALARACEMASE"/>
</dbReference>
<organism evidence="11">
    <name type="scientific">Candidatus Nitrotoga fabula</name>
    <dbReference type="NCBI Taxonomy" id="2182327"/>
    <lineage>
        <taxon>Bacteria</taxon>
        <taxon>Pseudomonadati</taxon>
        <taxon>Pseudomonadota</taxon>
        <taxon>Betaproteobacteria</taxon>
        <taxon>Nitrosomonadales</taxon>
        <taxon>Gallionellaceae</taxon>
        <taxon>Candidatus Nitrotoga</taxon>
    </lineage>
</organism>
<name>A0A2X0QYQ2_9PROT</name>
<evidence type="ECO:0000256" key="1">
    <source>
        <dbReference type="ARBA" id="ARBA00000316"/>
    </source>
</evidence>
<evidence type="ECO:0000256" key="7">
    <source>
        <dbReference type="HAMAP-Rule" id="MF_01201"/>
    </source>
</evidence>
<comment type="catalytic activity">
    <reaction evidence="1 7">
        <text>L-alanine = D-alanine</text>
        <dbReference type="Rhea" id="RHEA:20249"/>
        <dbReference type="ChEBI" id="CHEBI:57416"/>
        <dbReference type="ChEBI" id="CHEBI:57972"/>
        <dbReference type="EC" id="5.1.1.1"/>
    </reaction>
</comment>
<dbReference type="AlphaFoldDB" id="A0A2X0QYQ2"/>
<evidence type="ECO:0000256" key="2">
    <source>
        <dbReference type="ARBA" id="ARBA00001933"/>
    </source>
</evidence>
<dbReference type="FunFam" id="2.40.37.10:FF:000002">
    <property type="entry name" value="Alanine racemase"/>
    <property type="match status" value="1"/>
</dbReference>
<dbReference type="GO" id="GO:0030170">
    <property type="term" value="F:pyridoxal phosphate binding"/>
    <property type="evidence" value="ECO:0007669"/>
    <property type="project" value="UniProtKB-UniRule"/>
</dbReference>
<comment type="cofactor">
    <cofactor evidence="2 7 8">
        <name>pyridoxal 5'-phosphate</name>
        <dbReference type="ChEBI" id="CHEBI:597326"/>
    </cofactor>
</comment>
<dbReference type="CDD" id="cd06827">
    <property type="entry name" value="PLPDE_III_AR_proteobact"/>
    <property type="match status" value="1"/>
</dbReference>
<dbReference type="InterPro" id="IPR011079">
    <property type="entry name" value="Ala_racemase_C"/>
</dbReference>
<dbReference type="EC" id="5.1.1.1" evidence="4 7"/>
<evidence type="ECO:0000256" key="5">
    <source>
        <dbReference type="ARBA" id="ARBA00022898"/>
    </source>
</evidence>
<sequence>MPRPIQALIDLSALEWNLKVARRASNARTMAVIKANAYGHGLLRAAEALNAAEGFALLDLRDAIRLREAGFSQKILLLEGYFSPEDLSVVADYDLACVIHSNQQIDMLDAYPRRRSLEIWLKIGTGMNRLGFAPDNIRDALQKLKNHFAVRDITLMTHFSHADESTGVAAQLELFNELSAPYRLARSLANSAGLLRYPATHADWVRPGIMLYGASPFAEVTAQQIGLQPVMTLQSRIIAVQDLSPGETVGYGGVFCAKYSMRVGVVACGYADGYPRCAPTGTPVLVDGQRTCILGRISMDMLTVDLTRLPSADVGSKVTLWGAGLPVEQVAHAAGTISYELLCGLNERVPILSI</sequence>
<dbReference type="PANTHER" id="PTHR30511">
    <property type="entry name" value="ALANINE RACEMASE"/>
    <property type="match status" value="1"/>
</dbReference>
<proteinExistence type="inferred from homology"/>
<dbReference type="EMBL" id="LS423452">
    <property type="protein sequence ID" value="SPS06737.1"/>
    <property type="molecule type" value="Genomic_DNA"/>
</dbReference>
<evidence type="ECO:0000256" key="6">
    <source>
        <dbReference type="ARBA" id="ARBA00023235"/>
    </source>
</evidence>
<dbReference type="InterPro" id="IPR001608">
    <property type="entry name" value="Ala_racemase_N"/>
</dbReference>
<dbReference type="UniPathway" id="UPA00042">
    <property type="reaction ID" value="UER00497"/>
</dbReference>
<feature type="modified residue" description="N6-(pyridoxal phosphate)lysine" evidence="7 8">
    <location>
        <position position="34"/>
    </location>
</feature>
<dbReference type="GO" id="GO:0030632">
    <property type="term" value="P:D-alanine biosynthetic process"/>
    <property type="evidence" value="ECO:0007669"/>
    <property type="project" value="UniProtKB-UniRule"/>
</dbReference>
<evidence type="ECO:0000259" key="10">
    <source>
        <dbReference type="SMART" id="SM01005"/>
    </source>
</evidence>
<gene>
    <name evidence="11" type="primary">alr</name>
    <name evidence="11" type="ORF">NITFAB_2330</name>
</gene>
<dbReference type="InterPro" id="IPR000821">
    <property type="entry name" value="Ala_racemase"/>
</dbReference>
<dbReference type="PANTHER" id="PTHR30511:SF0">
    <property type="entry name" value="ALANINE RACEMASE, CATABOLIC-RELATED"/>
    <property type="match status" value="1"/>
</dbReference>
<feature type="active site" description="Proton acceptor; specific for D-alanine" evidence="7">
    <location>
        <position position="34"/>
    </location>
</feature>
<dbReference type="Gene3D" id="2.40.37.10">
    <property type="entry name" value="Lyase, Ornithine Decarboxylase, Chain A, domain 1"/>
    <property type="match status" value="1"/>
</dbReference>
<dbReference type="PROSITE" id="PS00395">
    <property type="entry name" value="ALANINE_RACEMASE"/>
    <property type="match status" value="1"/>
</dbReference>
<dbReference type="Pfam" id="PF01168">
    <property type="entry name" value="Ala_racemase_N"/>
    <property type="match status" value="1"/>
</dbReference>
<evidence type="ECO:0000256" key="4">
    <source>
        <dbReference type="ARBA" id="ARBA00013089"/>
    </source>
</evidence>
<dbReference type="InterPro" id="IPR029066">
    <property type="entry name" value="PLP-binding_barrel"/>
</dbReference>
<dbReference type="HAMAP" id="MF_01201">
    <property type="entry name" value="Ala_racemase"/>
    <property type="match status" value="1"/>
</dbReference>
<protein>
    <recommendedName>
        <fullName evidence="4 7">Alanine racemase</fullName>
        <ecNumber evidence="4 7">5.1.1.1</ecNumber>
    </recommendedName>
</protein>
<dbReference type="InterPro" id="IPR009006">
    <property type="entry name" value="Ala_racemase/Decarboxylase_C"/>
</dbReference>
<dbReference type="NCBIfam" id="TIGR00492">
    <property type="entry name" value="alr"/>
    <property type="match status" value="1"/>
</dbReference>
<comment type="function">
    <text evidence="7">Catalyzes the interconversion of L-alanine and D-alanine. May also act on other amino acids.</text>
</comment>
<dbReference type="SUPFAM" id="SSF50621">
    <property type="entry name" value="Alanine racemase C-terminal domain-like"/>
    <property type="match status" value="1"/>
</dbReference>
<evidence type="ECO:0000256" key="9">
    <source>
        <dbReference type="PIRSR" id="PIRSR600821-52"/>
    </source>
</evidence>
<dbReference type="SUPFAM" id="SSF51419">
    <property type="entry name" value="PLP-binding barrel"/>
    <property type="match status" value="1"/>
</dbReference>
<feature type="domain" description="Alanine racemase C-terminal" evidence="10">
    <location>
        <begin position="230"/>
        <end position="354"/>
    </location>
</feature>
<dbReference type="InterPro" id="IPR020622">
    <property type="entry name" value="Ala_racemase_pyridoxalP-BS"/>
</dbReference>
<evidence type="ECO:0000256" key="8">
    <source>
        <dbReference type="PIRSR" id="PIRSR600821-50"/>
    </source>
</evidence>
<keyword evidence="6 7" id="KW-0413">Isomerase</keyword>